<keyword evidence="1" id="KW-0732">Signal</keyword>
<feature type="chain" id="PRO_5046651910" description="Secreted protein" evidence="1">
    <location>
        <begin position="24"/>
        <end position="176"/>
    </location>
</feature>
<protein>
    <recommendedName>
        <fullName evidence="4">Secreted protein</fullName>
    </recommendedName>
</protein>
<dbReference type="RefSeq" id="WP_188436225.1">
    <property type="nucleotide sequence ID" value="NZ_BMCM01000002.1"/>
</dbReference>
<dbReference type="EMBL" id="BMCM01000002">
    <property type="protein sequence ID" value="GGD75328.1"/>
    <property type="molecule type" value="Genomic_DNA"/>
</dbReference>
<accession>A0ABQ1RMY8</accession>
<evidence type="ECO:0000313" key="2">
    <source>
        <dbReference type="EMBL" id="GGD75328.1"/>
    </source>
</evidence>
<gene>
    <name evidence="2" type="ORF">GCM10007269_17980</name>
</gene>
<keyword evidence="3" id="KW-1185">Reference proteome</keyword>
<evidence type="ECO:0000313" key="3">
    <source>
        <dbReference type="Proteomes" id="UP000629365"/>
    </source>
</evidence>
<evidence type="ECO:0000256" key="1">
    <source>
        <dbReference type="SAM" id="SignalP"/>
    </source>
</evidence>
<sequence>MKNKRFVALAIALLIGGGLGAAAADQGLERTSASWTDQGQVAAAVTAGTWTTTTASTCVAYGDNRVQLAGCSVVGTSYYFGWVDSGKHYRNYYLNFDVPSGTRWVSFDVDLSTLQGNETTWSWTSSKVLSGAQFTSRDGWNCSQLPRARGTGLEWQTHSIYFKVVENDPSASAMCS</sequence>
<feature type="signal peptide" evidence="1">
    <location>
        <begin position="1"/>
        <end position="23"/>
    </location>
</feature>
<name>A0ABQ1RMY8_9MICO</name>
<comment type="caution">
    <text evidence="2">The sequence shown here is derived from an EMBL/GenBank/DDBJ whole genome shotgun (WGS) entry which is preliminary data.</text>
</comment>
<proteinExistence type="predicted"/>
<evidence type="ECO:0008006" key="4">
    <source>
        <dbReference type="Google" id="ProtNLM"/>
    </source>
</evidence>
<organism evidence="2 3">
    <name type="scientific">Microbacterium murale</name>
    <dbReference type="NCBI Taxonomy" id="1081040"/>
    <lineage>
        <taxon>Bacteria</taxon>
        <taxon>Bacillati</taxon>
        <taxon>Actinomycetota</taxon>
        <taxon>Actinomycetes</taxon>
        <taxon>Micrococcales</taxon>
        <taxon>Microbacteriaceae</taxon>
        <taxon>Microbacterium</taxon>
    </lineage>
</organism>
<dbReference type="Proteomes" id="UP000629365">
    <property type="component" value="Unassembled WGS sequence"/>
</dbReference>
<reference evidence="3" key="1">
    <citation type="journal article" date="2019" name="Int. J. Syst. Evol. Microbiol.">
        <title>The Global Catalogue of Microorganisms (GCM) 10K type strain sequencing project: providing services to taxonomists for standard genome sequencing and annotation.</title>
        <authorList>
            <consortium name="The Broad Institute Genomics Platform"/>
            <consortium name="The Broad Institute Genome Sequencing Center for Infectious Disease"/>
            <person name="Wu L."/>
            <person name="Ma J."/>
        </authorList>
    </citation>
    <scope>NUCLEOTIDE SEQUENCE [LARGE SCALE GENOMIC DNA]</scope>
    <source>
        <strain evidence="3">CCM 7640</strain>
    </source>
</reference>